<name>A0A9D9DGM9_9FIRM</name>
<gene>
    <name evidence="3" type="ORF">IAC61_00205</name>
</gene>
<organism evidence="3 4">
    <name type="scientific">Candidatus Alloenteromonas pullistercoris</name>
    <dbReference type="NCBI Taxonomy" id="2840785"/>
    <lineage>
        <taxon>Bacteria</taxon>
        <taxon>Bacillati</taxon>
        <taxon>Bacillota</taxon>
        <taxon>Bacillota incertae sedis</taxon>
        <taxon>Candidatus Alloenteromonas</taxon>
    </lineage>
</organism>
<keyword evidence="2" id="KW-1133">Transmembrane helix</keyword>
<evidence type="ECO:0000313" key="4">
    <source>
        <dbReference type="Proteomes" id="UP000823634"/>
    </source>
</evidence>
<evidence type="ECO:0000256" key="1">
    <source>
        <dbReference type="SAM" id="MobiDB-lite"/>
    </source>
</evidence>
<proteinExistence type="predicted"/>
<keyword evidence="2" id="KW-0472">Membrane</keyword>
<comment type="caution">
    <text evidence="3">The sequence shown here is derived from an EMBL/GenBank/DDBJ whole genome shotgun (WGS) entry which is preliminary data.</text>
</comment>
<reference evidence="3" key="1">
    <citation type="submission" date="2020-10" db="EMBL/GenBank/DDBJ databases">
        <authorList>
            <person name="Gilroy R."/>
        </authorList>
    </citation>
    <scope>NUCLEOTIDE SEQUENCE</scope>
    <source>
        <strain evidence="3">17113</strain>
    </source>
</reference>
<evidence type="ECO:0000256" key="2">
    <source>
        <dbReference type="SAM" id="Phobius"/>
    </source>
</evidence>
<dbReference type="EMBL" id="JADINA010000001">
    <property type="protein sequence ID" value="MBO8425725.1"/>
    <property type="molecule type" value="Genomic_DNA"/>
</dbReference>
<feature type="transmembrane region" description="Helical" evidence="2">
    <location>
        <begin position="25"/>
        <end position="43"/>
    </location>
</feature>
<keyword evidence="2" id="KW-0812">Transmembrane</keyword>
<dbReference type="Proteomes" id="UP000823634">
    <property type="component" value="Unassembled WGS sequence"/>
</dbReference>
<reference evidence="3" key="2">
    <citation type="journal article" date="2021" name="PeerJ">
        <title>Extensive microbial diversity within the chicken gut microbiome revealed by metagenomics and culture.</title>
        <authorList>
            <person name="Gilroy R."/>
            <person name="Ravi A."/>
            <person name="Getino M."/>
            <person name="Pursley I."/>
            <person name="Horton D.L."/>
            <person name="Alikhan N.F."/>
            <person name="Baker D."/>
            <person name="Gharbi K."/>
            <person name="Hall N."/>
            <person name="Watson M."/>
            <person name="Adriaenssens E.M."/>
            <person name="Foster-Nyarko E."/>
            <person name="Jarju S."/>
            <person name="Secka A."/>
            <person name="Antonio M."/>
            <person name="Oren A."/>
            <person name="Chaudhuri R.R."/>
            <person name="La Ragione R."/>
            <person name="Hildebrand F."/>
            <person name="Pallen M.J."/>
        </authorList>
    </citation>
    <scope>NUCLEOTIDE SEQUENCE</scope>
    <source>
        <strain evidence="3">17113</strain>
    </source>
</reference>
<feature type="compositionally biased region" description="Low complexity" evidence="1">
    <location>
        <begin position="540"/>
        <end position="551"/>
    </location>
</feature>
<accession>A0A9D9DGM9</accession>
<feature type="transmembrane region" description="Helical" evidence="2">
    <location>
        <begin position="203"/>
        <end position="224"/>
    </location>
</feature>
<protein>
    <submittedName>
        <fullName evidence="3">Uncharacterized protein</fullName>
    </submittedName>
</protein>
<feature type="transmembrane region" description="Helical" evidence="2">
    <location>
        <begin position="50"/>
        <end position="70"/>
    </location>
</feature>
<feature type="region of interest" description="Disordered" evidence="1">
    <location>
        <begin position="533"/>
        <end position="552"/>
    </location>
</feature>
<sequence>MKPFVSLTLIEASEVFRYLEIGLNVAFYAVLAVLILSFLWGLIHGWRYGTYHFLFLGILVAVAFLTLSPIGDMVAEADMSSLVSQVGMTELTFDMAGQTISVPITSLKETLTALFTEIIEANGASASAADIASYASALAISVVKLLLLIVEAILIAVVGSFLAWVLWHIAFKWFLNPKVKVNSYDANDELIVRKVKRKRRLRLVSAFEQLVISGVIFAMMIMPLTALVNTVNNNLDLDEEQSAQNEYVSLAYDVLDAYDNSIFAQVYFNWTRDDGEQTFDSKFLSFVTSTKVDEIETDIITELSSIAGLGEEIVNSGLLSAVGTDGMRWSFLLATSLVPNLLRSVTDVDLVQVALPVAASIALNLPELKELLGDDTIEYLTSQSYDWTEELENLASIYDDLLLSGFFDVVVDEVSMTPSFNLAQIASIFSSEETYEAFTSALSKGDRDLVNHLLAGVMFTMAENAEGESDSPFALKMFLQPDADAPLDYDSISSIQWFDELSIVYETIYEFVNIDEEAMDDVFDDLPTIGIGANPNRRNAASSEGEGQSSSILDNPIVNGLLNIVIDHPKEVGEVLAGSRDASGEPTGVDEDGITSSGSRNLLDSALIGNALDDLLPALESSIPEDYGEIDLSEAQGELVGEEIGDTRVNFKREFGAILDIAAELASTEEGKAFLKDPASQAGINYDPDGSLNSIDEGLLDSLISACEGIDRSCILTSALPGVLESAIPEEQLEEFGLVVPLDYHAEDIGHEAAKLLSIARECPLLLANLSSFSTLDSSSLTRLFTLAQDEVRYLLDTFINSKVLNPISEGVANQNFCGLVNNLLSLAGEDVAFESLTPEMLEDIPELTSTWENGEITRQGETYFLVKALLSVLNSGLLDRIDGVTGGDFSSLSGLDIESVFSAIGDSAIMSHLGAGLLDSYILEPLSIGSGEGQIDLNISFHNITDWDKEGAAFQSIIDLAASGLDLANLDLAQMGPELSALLCDLASSGIFTDGEEYLFPEYIYNKLLLSLGDADLAYFLDPGIENPDLSSLEAKHNVTKWLYFDMVENLSEAEDWIGEGGEVYALTSVLSSFASTGGLSSLSDFSYSRIIWLRDAVGDICLSRSLGRILPYNAITDGIDSFASSSALPLDFSAIDASYFLHDEDGDFSTINPMRQTSSIDDYADNAAESDRLFEVVGFLVDPTYGLVDEGGYFKEGALNIGAISSDYLVRPLLHGASDSILLTSCASSARASVFDQLLETLLLESDLYGVDDVYTPVSEYGHISISDIVASIPDSDMEGETERLCILLDLVQSSSFVDASGDLDLSAISDPASYFSFDAKAKKEEMEGILGAFNSSALLYRALPKLLDDALFDDNGDPVFSLGSLDPSILSSIDPYFTFDEEEGDLSRYPEQEISNLVDILSCVGSLSSLDTSDLSSLDSALVSSTLTKMMHSGLFNSKVDGQDGLTSFQKMVAELLKSDALSEYLYLGESPKDQAATYANAEEKADWIIKSNFPLLYGDELLSSQDDLLQGEGSLEDVLSLFQSEDISRLLQGGQFDFDSLEPGAFVSLLTALNDSPLLFDLVPNIIYKTLNSPSFAVEGIDLSKANPFFSYYSGSAFNPNYSARFDETEIYQLSAILSTLSSSSSLLSDLSDLSALDPLLFRGMLIDMKNSYVFHMAGLPQGSEQEGAHLDYEGNFAYSDLTVFEQLMFKVYDESGLASLNYSLQSDAASYLLYDSSAYGDEQQKEIGYKFKLHDQIASFEKGNSWLEEIKALTVDFAYKGGQISESGLLNFLLDSSFVDEGGQFNFSASSIRGLPPDELRGLFTSVNELSLCGDLLPNVLTDLLSDVGLDRFSSISPEGGISIELGQTPQNLGEKYGTYFESGHPLSLEIDSSDLQGVSGALLVSSEVDGEKIDFTPLLSSLLSLNEDSGKVELDLSPIPGSISIASSSPLSSSLISYDTTSYRFTQQSLKEKDIDLLCDLLESVYIEGDDPSTAEVEEGYYFDFKAASSSSGADVLLRFQEAGLKSQAILTFFQQSNIFSNRINPDYESNGSAFTNIDETSYAYSRDYALYNLFAVTSSFDLEDLSGILPGGSAIHFPEVHLLDRMLPDAERNEPNVLLATHDALGEEGDYANLSADSLYLDEHLMALTAIEGFVSVLSQFEGLVPENPIVDHDVLVARAVQEAARNSVSQLVDFALAFSPFDYSGFAKGQEHKPAVLGDVLAGEMDGIMRAFYDNHVLDLTINTEDQANRPSRDYLGFDLETHFPDVYSDLDLVYRGEAQHLFSATIAFYAVNIDSSLALPFDPYERYATLDGYAGLLRNEAALLYHSLVYESLTPPPHYHYFDFTDANLNVDEGLAIGETVPFSFERVAELSKAGLI</sequence>
<feature type="transmembrane region" description="Helical" evidence="2">
    <location>
        <begin position="145"/>
        <end position="170"/>
    </location>
</feature>
<evidence type="ECO:0000313" key="3">
    <source>
        <dbReference type="EMBL" id="MBO8425725.1"/>
    </source>
</evidence>